<dbReference type="EMBL" id="JAPDRP010000013">
    <property type="protein sequence ID" value="KAJ9642471.1"/>
    <property type="molecule type" value="Genomic_DNA"/>
</dbReference>
<evidence type="ECO:0000313" key="1">
    <source>
        <dbReference type="EMBL" id="KAJ9642471.1"/>
    </source>
</evidence>
<reference evidence="1" key="1">
    <citation type="submission" date="2022-10" db="EMBL/GenBank/DDBJ databases">
        <title>Culturing micro-colonial fungi from biological soil crusts in the Mojave desert and describing Neophaeococcomyces mojavensis, and introducing the new genera and species Taxawa tesnikishii.</title>
        <authorList>
            <person name="Kurbessoian T."/>
            <person name="Stajich J.E."/>
        </authorList>
    </citation>
    <scope>NUCLEOTIDE SEQUENCE</scope>
    <source>
        <strain evidence="1">JES_115</strain>
    </source>
</reference>
<accession>A0ACC2Z568</accession>
<keyword evidence="2" id="KW-1185">Reference proteome</keyword>
<proteinExistence type="predicted"/>
<name>A0ACC2Z568_9PEZI</name>
<comment type="caution">
    <text evidence="1">The sequence shown here is derived from an EMBL/GenBank/DDBJ whole genome shotgun (WGS) entry which is preliminary data.</text>
</comment>
<organism evidence="1 2">
    <name type="scientific">Coniosporium tulheliwenetii</name>
    <dbReference type="NCBI Taxonomy" id="3383036"/>
    <lineage>
        <taxon>Eukaryota</taxon>
        <taxon>Fungi</taxon>
        <taxon>Dikarya</taxon>
        <taxon>Ascomycota</taxon>
        <taxon>Pezizomycotina</taxon>
        <taxon>Dothideomycetes</taxon>
        <taxon>Dothideomycetes incertae sedis</taxon>
        <taxon>Coniosporium</taxon>
    </lineage>
</organism>
<protein>
    <submittedName>
        <fullName evidence="1">Uncharacterized protein</fullName>
    </submittedName>
</protein>
<sequence length="1067" mass="115337">MSHNNSTVVVTSHPRIHGGDGAGDTAGGEPTVGEVRQIGRAGQVTPQVLLRDPRQQERPLDGAHPLAGLPKSITDDNTTQVSSSSGSGKPPSLDGKSVTSATTFALDEKESLRPDDSASARAIEEEDVFSAPGSVVAGSRVGSDCGVKAFRDQLQEISVMGPFTPRPAVVNRFQSPAVANGAAGFGTVSPTGPVPAFGPRLANGNPQVVVPEIGQPAPDEKLLEALESPRDRLFVLKTEQDIIDFVNDSKNTSTDLPQCNAFYRMLTHRLADYYDLGHVLDDSLSAVRIFKQTTIVRLPPRCLPARKIMRRGDGGKNASGVNTSTNSEGASKATSEAGGSDVGEGEGKSKAALTREEREAKYNEARLRIFGNVEETKPDGETAAEEKDKDKDASRSSSASGKKKGKKQRGNNDDGFEARSQFVSYYGSSQAATGYSEESMYYGTYPAMMPPPQYPAMPSNASPPMAYNGTFPYMVQQDAQQQYCWPQNYSAGTPVPQMQYPQMGYTDPSGMSGNQGQLQQQQYMYGQYSTSPYQNGKPLRNPQHPLPGSYNRQQFNPQSQTFVPGGRPGPFPSPDVSATPRQSPTNSQIPPFTSNRATQNSNSSGAPKGAAGTSQPLSHPLPQAPTLAQKSPKPATSPATAGQSSIAKWGTPAHLPPKPPPPVSMQPPKSLPYPPMRMGNGVQASGQTGTGFAANGLTMRDGHTIFPGGLQTPSWSTSGYWPRRDCLEDVPRLQQLATASMPDHTDDARAAQKPRLPPSASLLMSHQSKRWMKKYRTEIAASSSSLLSTLAAYPLDSVKTRMQAYKFNNFADCAFGPPSEHHTCPDSLLLHLPEGQVHVRRLDTQSHWQFSLVIANTKDALPTLGTVTCFGAAGATAGAVITFIACPFELTKLSAQIAVLMNDRNRSSVDEPLRKRIQSYQQMGTIKTARAIVKHRVRDTIGTAIYFMTYESAKQVLANGRGASPTSPLAVVIAGGLCGLVSWACIYPIDSAKSIYQRNCLTTQIDRSSKPKKPHIQFFNRRMYRGLWVSMMRSCVVNAIFFSAFEFTKKHINRLEYDKELLEAHGK</sequence>
<dbReference type="Proteomes" id="UP001172680">
    <property type="component" value="Unassembled WGS sequence"/>
</dbReference>
<evidence type="ECO:0000313" key="2">
    <source>
        <dbReference type="Proteomes" id="UP001172680"/>
    </source>
</evidence>
<gene>
    <name evidence="1" type="ORF">H2199_004852</name>
</gene>